<feature type="chain" id="PRO_5041935480" evidence="6">
    <location>
        <begin position="20"/>
        <end position="524"/>
    </location>
</feature>
<evidence type="ECO:0000256" key="3">
    <source>
        <dbReference type="ARBA" id="ARBA00023157"/>
    </source>
</evidence>
<comment type="caution">
    <text evidence="8">The sequence shown here is derived from an EMBL/GenBank/DDBJ whole genome shotgun (WGS) entry which is preliminary data.</text>
</comment>
<dbReference type="PANTHER" id="PTHR24251">
    <property type="entry name" value="OVOCHYMASE-RELATED"/>
    <property type="match status" value="1"/>
</dbReference>
<dbReference type="FunFam" id="2.60.120.290:FF:000003">
    <property type="entry name" value="Neuropilin"/>
    <property type="match status" value="2"/>
</dbReference>
<feature type="domain" description="CUB" evidence="7">
    <location>
        <begin position="395"/>
        <end position="513"/>
    </location>
</feature>
<dbReference type="EMBL" id="BRZM01000010">
    <property type="protein sequence ID" value="GLD50675.1"/>
    <property type="molecule type" value="Genomic_DNA"/>
</dbReference>
<keyword evidence="2" id="KW-0677">Repeat</keyword>
<dbReference type="FunFam" id="2.60.120.290:FF:000010">
    <property type="entry name" value="Neuropilin"/>
    <property type="match status" value="2"/>
</dbReference>
<organism evidence="8 9">
    <name type="scientific">Lates japonicus</name>
    <name type="common">Japanese lates</name>
    <dbReference type="NCBI Taxonomy" id="270547"/>
    <lineage>
        <taxon>Eukaryota</taxon>
        <taxon>Metazoa</taxon>
        <taxon>Chordata</taxon>
        <taxon>Craniata</taxon>
        <taxon>Vertebrata</taxon>
        <taxon>Euteleostomi</taxon>
        <taxon>Actinopterygii</taxon>
        <taxon>Neopterygii</taxon>
        <taxon>Teleostei</taxon>
        <taxon>Neoteleostei</taxon>
        <taxon>Acanthomorphata</taxon>
        <taxon>Carangaria</taxon>
        <taxon>Carangaria incertae sedis</taxon>
        <taxon>Centropomidae</taxon>
        <taxon>Lates</taxon>
    </lineage>
</organism>
<evidence type="ECO:0000313" key="9">
    <source>
        <dbReference type="Proteomes" id="UP001279410"/>
    </source>
</evidence>
<dbReference type="InterPro" id="IPR035914">
    <property type="entry name" value="Sperma_CUB_dom_sf"/>
</dbReference>
<evidence type="ECO:0000313" key="8">
    <source>
        <dbReference type="EMBL" id="GLD50675.1"/>
    </source>
</evidence>
<feature type="domain" description="CUB" evidence="7">
    <location>
        <begin position="25"/>
        <end position="141"/>
    </location>
</feature>
<dbReference type="SMART" id="SM00042">
    <property type="entry name" value="CUB"/>
    <property type="match status" value="4"/>
</dbReference>
<dbReference type="CDD" id="cd00041">
    <property type="entry name" value="CUB"/>
    <property type="match status" value="4"/>
</dbReference>
<feature type="signal peptide" evidence="6">
    <location>
        <begin position="1"/>
        <end position="19"/>
    </location>
</feature>
<keyword evidence="1 6" id="KW-0732">Signal</keyword>
<reference evidence="8" key="1">
    <citation type="submission" date="2022-08" db="EMBL/GenBank/DDBJ databases">
        <title>Genome sequencing of akame (Lates japonicus).</title>
        <authorList>
            <person name="Hashiguchi Y."/>
            <person name="Takahashi H."/>
        </authorList>
    </citation>
    <scope>NUCLEOTIDE SEQUENCE</scope>
    <source>
        <strain evidence="8">Kochi</strain>
    </source>
</reference>
<evidence type="ECO:0000256" key="4">
    <source>
        <dbReference type="ARBA" id="ARBA00023180"/>
    </source>
</evidence>
<dbReference type="PROSITE" id="PS01180">
    <property type="entry name" value="CUB"/>
    <property type="match status" value="4"/>
</dbReference>
<evidence type="ECO:0000256" key="6">
    <source>
        <dbReference type="SAM" id="SignalP"/>
    </source>
</evidence>
<proteinExistence type="predicted"/>
<keyword evidence="3" id="KW-1015">Disulfide bond</keyword>
<dbReference type="Proteomes" id="UP001279410">
    <property type="component" value="Unassembled WGS sequence"/>
</dbReference>
<dbReference type="Gene3D" id="2.60.120.290">
    <property type="entry name" value="Spermadhesin, CUB domain"/>
    <property type="match status" value="4"/>
</dbReference>
<feature type="domain" description="CUB" evidence="7">
    <location>
        <begin position="146"/>
        <end position="264"/>
    </location>
</feature>
<dbReference type="Pfam" id="PF00431">
    <property type="entry name" value="CUB"/>
    <property type="match status" value="4"/>
</dbReference>
<comment type="caution">
    <text evidence="5">Lacks conserved residue(s) required for the propagation of feature annotation.</text>
</comment>
<gene>
    <name evidence="8" type="ORF">AKAME5_000383700</name>
</gene>
<dbReference type="InterPro" id="IPR000859">
    <property type="entry name" value="CUB_dom"/>
</dbReference>
<dbReference type="SUPFAM" id="SSF49854">
    <property type="entry name" value="Spermadhesin, CUB domain"/>
    <property type="match status" value="4"/>
</dbReference>
<keyword evidence="4" id="KW-0325">Glycoprotein</keyword>
<dbReference type="AlphaFoldDB" id="A0AAD3MBL7"/>
<sequence>MRSGLVLFLFSQVILVASSSRTDKCGWNKTLETDAVSFVTSPGFPWTYRPSQDCTWVITAPKPDQRILVVFNPLFHLYDTDCKHDYVEIYDGGDELSPIIGKFCGRVVPPKFISSGNQLLIKFVTDNEDNGSGFSMKLEGYKTFECSRNFTAPQGVITTPFFPEKYPNYMNCTLTIFAPNMSDIVLEFDRFNMEGNPWQKPVPICPHDWLDIWDGLPEVGIFIGRYCGKTSPDQVIAYSGILSMTITTDDATAEEGFSANYTIRDKRDSLVDEDAVDKCGGNISLKTDRVNYLTSPGYPLGYLPSQQCIWVIKAPELVQKIRINFNPIFHLEGTGCNHDYVEVYDGGDELSPTLGKFCGVAASPQITSSSNQLLIKFVTDDENQGLGFSVGYEVFMTELHSSSAGASLRRRTPKYPNNLDCTFMILASNMSVIEVEFKSFNMQADPTALQGVLCRLDRLDIWDGLPKVGRHLGRYCGQEFPHRVTSHSGILSMTVITDNRVGKEGFSANYAIRAKSLLPGHERK</sequence>
<feature type="domain" description="CUB" evidence="7">
    <location>
        <begin position="279"/>
        <end position="395"/>
    </location>
</feature>
<accession>A0AAD3MBL7</accession>
<name>A0AAD3MBL7_LATJO</name>
<keyword evidence="9" id="KW-1185">Reference proteome</keyword>
<evidence type="ECO:0000256" key="5">
    <source>
        <dbReference type="PROSITE-ProRule" id="PRU00059"/>
    </source>
</evidence>
<evidence type="ECO:0000259" key="7">
    <source>
        <dbReference type="PROSITE" id="PS01180"/>
    </source>
</evidence>
<evidence type="ECO:0000256" key="1">
    <source>
        <dbReference type="ARBA" id="ARBA00022729"/>
    </source>
</evidence>
<protein>
    <submittedName>
        <fullName evidence="8">Neuropilin-1a-like isoform X1</fullName>
    </submittedName>
</protein>
<evidence type="ECO:0000256" key="2">
    <source>
        <dbReference type="ARBA" id="ARBA00022737"/>
    </source>
</evidence>